<proteinExistence type="predicted"/>
<dbReference type="OrthoDB" id="119220at2157"/>
<keyword evidence="2" id="KW-1185">Reference proteome</keyword>
<evidence type="ECO:0008006" key="3">
    <source>
        <dbReference type="Google" id="ProtNLM"/>
    </source>
</evidence>
<evidence type="ECO:0000313" key="1">
    <source>
        <dbReference type="EMBL" id="PWR69633.1"/>
    </source>
</evidence>
<dbReference type="RefSeq" id="WP_109942392.1">
    <property type="nucleotide sequence ID" value="NZ_CP176366.1"/>
</dbReference>
<organism evidence="1 2">
    <name type="scientific">Methanospirillum stamsii</name>
    <dbReference type="NCBI Taxonomy" id="1277351"/>
    <lineage>
        <taxon>Archaea</taxon>
        <taxon>Methanobacteriati</taxon>
        <taxon>Methanobacteriota</taxon>
        <taxon>Stenosarchaea group</taxon>
        <taxon>Methanomicrobia</taxon>
        <taxon>Methanomicrobiales</taxon>
        <taxon>Methanospirillaceae</taxon>
        <taxon>Methanospirillum</taxon>
    </lineage>
</organism>
<gene>
    <name evidence="1" type="ORF">DLD82_17320</name>
</gene>
<dbReference type="Proteomes" id="UP000245934">
    <property type="component" value="Unassembled WGS sequence"/>
</dbReference>
<dbReference type="AlphaFoldDB" id="A0A2V2N338"/>
<comment type="caution">
    <text evidence="1">The sequence shown here is derived from an EMBL/GenBank/DDBJ whole genome shotgun (WGS) entry which is preliminary data.</text>
</comment>
<reference evidence="1 2" key="1">
    <citation type="submission" date="2018-05" db="EMBL/GenBank/DDBJ databases">
        <title>Draft genome of Methanospirillum stamsii Pt1.</title>
        <authorList>
            <person name="Dueholm M.S."/>
            <person name="Nielsen P.H."/>
            <person name="Bakmann L.F."/>
            <person name="Otzen D.E."/>
        </authorList>
    </citation>
    <scope>NUCLEOTIDE SEQUENCE [LARGE SCALE GENOMIC DNA]</scope>
    <source>
        <strain evidence="1 2">Pt1</strain>
    </source>
</reference>
<accession>A0A2V2N338</accession>
<dbReference type="GeneID" id="97609318"/>
<protein>
    <recommendedName>
        <fullName evidence="3">Transposase</fullName>
    </recommendedName>
</protein>
<sequence>MSPDEYRVKIDEAAKFLFTSSNDTLIEFLSAIFSLPLNKETLRVVPISTEYISHSPVYSRHYPDIVLEVRGLSDEHPLFHVEIQTGYDSMMDVRMVKYGYLIGASRSENGSDDIRVITIPHQVVIYLEEHSRITDTLQVKIVLPDGSDLLYSVPVLKLYQYPVEVLGKTDLYLLLPLVLVKYRKRFEKLITRKNTGREEFDQIVGEIIRDIETIISFSSEAGEEGRMDEETKDIILSTTIEMYRQLHRKYINDERVQGKVDYLIESVRQKWHTIGLEEGIEKGIEKGIERGKVEGIKVGIEKGIEKGIEQGVKTVAKNLLMIGIDDAMILQVTGLTPEELERIKAE</sequence>
<evidence type="ECO:0000313" key="2">
    <source>
        <dbReference type="Proteomes" id="UP000245934"/>
    </source>
</evidence>
<name>A0A2V2N338_9EURY</name>
<dbReference type="EMBL" id="QGMZ01000058">
    <property type="protein sequence ID" value="PWR69633.1"/>
    <property type="molecule type" value="Genomic_DNA"/>
</dbReference>